<dbReference type="FunFam" id="4.10.260.20:FF:000001">
    <property type="entry name" value="NADP-reducing hydrogenase subunit HndD"/>
    <property type="match status" value="1"/>
</dbReference>
<dbReference type="NCBIfam" id="NF040763">
    <property type="entry name" value="FeFe_hydrog_A6"/>
    <property type="match status" value="1"/>
</dbReference>
<protein>
    <submittedName>
        <fullName evidence="17">4Fe-4S dicluster domain-containing protein</fullName>
    </submittedName>
</protein>
<feature type="domain" description="2Fe-2S ferredoxin-type" evidence="14">
    <location>
        <begin position="4"/>
        <end position="83"/>
    </location>
</feature>
<dbReference type="InterPro" id="IPR050340">
    <property type="entry name" value="Cytosolic_Fe-S_CAF"/>
</dbReference>
<dbReference type="SUPFAM" id="SSF54862">
    <property type="entry name" value="4Fe-4S ferredoxins"/>
    <property type="match status" value="1"/>
</dbReference>
<dbReference type="InterPro" id="IPR017900">
    <property type="entry name" value="4Fe4S_Fe_S_CS"/>
</dbReference>
<dbReference type="CDD" id="cd00207">
    <property type="entry name" value="fer2"/>
    <property type="match status" value="1"/>
</dbReference>
<comment type="caution">
    <text evidence="17">The sequence shown here is derived from an EMBL/GenBank/DDBJ whole genome shotgun (WGS) entry which is preliminary data.</text>
</comment>
<feature type="domain" description="4Fe-4S ferredoxin-type" evidence="15">
    <location>
        <begin position="182"/>
        <end position="215"/>
    </location>
</feature>
<dbReference type="InterPro" id="IPR003149">
    <property type="entry name" value="Fe_hydrogenase_ssu"/>
</dbReference>
<evidence type="ECO:0000256" key="12">
    <source>
        <dbReference type="ARBA" id="ARBA00023136"/>
    </source>
</evidence>
<dbReference type="InterPro" id="IPR001041">
    <property type="entry name" value="2Fe-2S_ferredoxin-type"/>
</dbReference>
<evidence type="ECO:0000256" key="9">
    <source>
        <dbReference type="ARBA" id="ARBA00023004"/>
    </source>
</evidence>
<keyword evidence="7" id="KW-0677">Repeat</keyword>
<evidence type="ECO:0000256" key="7">
    <source>
        <dbReference type="ARBA" id="ARBA00022737"/>
    </source>
</evidence>
<dbReference type="Gene3D" id="3.30.70.20">
    <property type="match status" value="1"/>
</dbReference>
<dbReference type="InterPro" id="IPR004108">
    <property type="entry name" value="Fe_hydrogenase_lsu_C"/>
</dbReference>
<dbReference type="Pfam" id="PF13510">
    <property type="entry name" value="Fer2_4"/>
    <property type="match status" value="1"/>
</dbReference>
<evidence type="ECO:0000256" key="2">
    <source>
        <dbReference type="ARBA" id="ARBA00004370"/>
    </source>
</evidence>
<sequence length="592" mass="65290">METRMLNVKINGRDYQVPDGTTILKAAREYAKIDVPTLCYLEGISEEGACAICVVEVKGARNLQRACVVKVTEGMEVWTNTSRVREARKLNVELLLANHPKDCLTCERSQNCDLRELASELGVREVEFPRTRTEWLPIDNTSLSLVRDPNKCVLCRRCVNVCAKVQSVYAIDIMGRGSNSTVSTFLDEGLGNVECVNCGQCLLVCPTGAITERSEIPDVWKALGDPDKVVVVETAPAVRVAIGEEFGMPDGTQATGKMAAALRSLGFDKVFDTDFSADLTIMEEGFELIGRIKNGGVLPLITSCSPGWIKFAETFFPKVLDHVSTCKSPQQMFGTVTKTYWAEKMGIDPRKIVVVSVMPCTAKKFEKERPEMKTAFHYWQEKLGLKDEEAFKDVDCVLTTREAARMIREAGIDFANLPDEDFDKPLGESTGAAVIFGATGGVMEAALRTAYEVLTKKSLAKLDFEDVRGLEGIKTADVDIDGMILKVAVANGLGNARVLMEQVQKGESPYHFIEIMCCPGGCLGGGGQPISDNPDIKKRRAEAIYREDAGKPIRKSHENPEITEIYKDFLGEPNSEKAHHLLHTEYCDRSCK</sequence>
<keyword evidence="6" id="KW-0479">Metal-binding</keyword>
<feature type="domain" description="4Fe-4S His(Cys)3-ligated-type" evidence="16">
    <location>
        <begin position="83"/>
        <end position="122"/>
    </location>
</feature>
<keyword evidence="11" id="KW-0520">NAD</keyword>
<evidence type="ECO:0000256" key="4">
    <source>
        <dbReference type="ARBA" id="ARBA00022485"/>
    </source>
</evidence>
<dbReference type="Gene3D" id="3.40.50.1780">
    <property type="match status" value="1"/>
</dbReference>
<dbReference type="PROSITE" id="PS51379">
    <property type="entry name" value="4FE4S_FER_2"/>
    <property type="match status" value="2"/>
</dbReference>
<evidence type="ECO:0000256" key="3">
    <source>
        <dbReference type="ARBA" id="ARBA00005404"/>
    </source>
</evidence>
<evidence type="ECO:0000313" key="18">
    <source>
        <dbReference type="Proteomes" id="UP000266328"/>
    </source>
</evidence>
<evidence type="ECO:0000259" key="15">
    <source>
        <dbReference type="PROSITE" id="PS51379"/>
    </source>
</evidence>
<proteinExistence type="inferred from homology"/>
<evidence type="ECO:0000256" key="10">
    <source>
        <dbReference type="ARBA" id="ARBA00023014"/>
    </source>
</evidence>
<dbReference type="OrthoDB" id="9805142at2"/>
<dbReference type="PROSITE" id="PS51085">
    <property type="entry name" value="2FE2S_FER_2"/>
    <property type="match status" value="1"/>
</dbReference>
<feature type="domain" description="4Fe-4S ferredoxin-type" evidence="15">
    <location>
        <begin position="143"/>
        <end position="173"/>
    </location>
</feature>
<dbReference type="Pfam" id="PF02256">
    <property type="entry name" value="Fe_hyd_SSU"/>
    <property type="match status" value="1"/>
</dbReference>
<evidence type="ECO:0000259" key="14">
    <source>
        <dbReference type="PROSITE" id="PS51085"/>
    </source>
</evidence>
<evidence type="ECO:0000259" key="16">
    <source>
        <dbReference type="PROSITE" id="PS51839"/>
    </source>
</evidence>
<dbReference type="Pfam" id="PF02906">
    <property type="entry name" value="Fe_hyd_lg_C"/>
    <property type="match status" value="1"/>
</dbReference>
<evidence type="ECO:0000256" key="5">
    <source>
        <dbReference type="ARBA" id="ARBA00022714"/>
    </source>
</evidence>
<keyword evidence="4" id="KW-0004">4Fe-4S</keyword>
<dbReference type="InterPro" id="IPR036010">
    <property type="entry name" value="2Fe-2S_ferredoxin-like_sf"/>
</dbReference>
<evidence type="ECO:0000256" key="6">
    <source>
        <dbReference type="ARBA" id="ARBA00022723"/>
    </source>
</evidence>
<keyword evidence="5" id="KW-0001">2Fe-2S</keyword>
<dbReference type="InterPro" id="IPR049830">
    <property type="entry name" value="HndD"/>
</dbReference>
<evidence type="ECO:0000313" key="17">
    <source>
        <dbReference type="EMBL" id="RIE05607.1"/>
    </source>
</evidence>
<evidence type="ECO:0000256" key="1">
    <source>
        <dbReference type="ARBA" id="ARBA00001966"/>
    </source>
</evidence>
<dbReference type="NCBIfam" id="TIGR02512">
    <property type="entry name" value="FeFe_hydrog_A"/>
    <property type="match status" value="1"/>
</dbReference>
<dbReference type="InterPro" id="IPR036991">
    <property type="entry name" value="Fe_hydrogenase_ssu_sf"/>
</dbReference>
<dbReference type="InterPro" id="IPR019574">
    <property type="entry name" value="NADH_UbQ_OxRdtase_Gsu_4Fe4S-bd"/>
</dbReference>
<dbReference type="PROSITE" id="PS51839">
    <property type="entry name" value="4FE4S_HC3"/>
    <property type="match status" value="1"/>
</dbReference>
<dbReference type="Pfam" id="PF12838">
    <property type="entry name" value="Fer4_7"/>
    <property type="match status" value="1"/>
</dbReference>
<dbReference type="InterPro" id="IPR013352">
    <property type="entry name" value="Fe_hydrogenase_subset"/>
</dbReference>
<dbReference type="GO" id="GO:0008901">
    <property type="term" value="F:ferredoxin hydrogenase activity"/>
    <property type="evidence" value="ECO:0007669"/>
    <property type="project" value="InterPro"/>
</dbReference>
<dbReference type="FunFam" id="3.10.20.740:FF:000004">
    <property type="entry name" value="NADH-quinone oxidoreductase"/>
    <property type="match status" value="1"/>
</dbReference>
<dbReference type="PANTHER" id="PTHR11615">
    <property type="entry name" value="NITRATE, FORMATE, IRON DEHYDROGENASE"/>
    <property type="match status" value="1"/>
</dbReference>
<dbReference type="GO" id="GO:0051537">
    <property type="term" value="F:2 iron, 2 sulfur cluster binding"/>
    <property type="evidence" value="ECO:0007669"/>
    <property type="project" value="UniProtKB-KW"/>
</dbReference>
<dbReference type="Proteomes" id="UP000266328">
    <property type="component" value="Unassembled WGS sequence"/>
</dbReference>
<keyword evidence="8" id="KW-1278">Translocase</keyword>
<name>A0A398D0F4_9BACT</name>
<evidence type="ECO:0000256" key="8">
    <source>
        <dbReference type="ARBA" id="ARBA00022967"/>
    </source>
</evidence>
<evidence type="ECO:0000256" key="13">
    <source>
        <dbReference type="ARBA" id="ARBA00034078"/>
    </source>
</evidence>
<dbReference type="SUPFAM" id="SSF54292">
    <property type="entry name" value="2Fe-2S ferredoxin-like"/>
    <property type="match status" value="1"/>
</dbReference>
<dbReference type="Gene3D" id="3.10.20.740">
    <property type="match status" value="1"/>
</dbReference>
<keyword evidence="12" id="KW-0472">Membrane</keyword>
<keyword evidence="18" id="KW-1185">Reference proteome</keyword>
<evidence type="ECO:0000256" key="11">
    <source>
        <dbReference type="ARBA" id="ARBA00023027"/>
    </source>
</evidence>
<dbReference type="GO" id="GO:0051539">
    <property type="term" value="F:4 iron, 4 sulfur cluster binding"/>
    <property type="evidence" value="ECO:0007669"/>
    <property type="project" value="UniProtKB-KW"/>
</dbReference>
<dbReference type="AlphaFoldDB" id="A0A398D0F4"/>
<dbReference type="Pfam" id="PF10588">
    <property type="entry name" value="NADH-G_4Fe-4S_3"/>
    <property type="match status" value="1"/>
</dbReference>
<dbReference type="PROSITE" id="PS00198">
    <property type="entry name" value="4FE4S_FER_1"/>
    <property type="match status" value="1"/>
</dbReference>
<comment type="similarity">
    <text evidence="3">Belongs to the complex I 75 kDa subunit family.</text>
</comment>
<keyword evidence="9" id="KW-0408">Iron</keyword>
<accession>A0A398D0F4</accession>
<comment type="cofactor">
    <cofactor evidence="1">
        <name>[4Fe-4S] cluster</name>
        <dbReference type="ChEBI" id="CHEBI:49883"/>
    </cofactor>
</comment>
<dbReference type="Gene3D" id="4.10.260.20">
    <property type="entry name" value="Iron hydrogenase, small subunit"/>
    <property type="match status" value="1"/>
</dbReference>
<dbReference type="InterPro" id="IPR017896">
    <property type="entry name" value="4Fe4S_Fe-S-bd"/>
</dbReference>
<dbReference type="SUPFAM" id="SSF53920">
    <property type="entry name" value="Fe-only hydrogenase"/>
    <property type="match status" value="1"/>
</dbReference>
<keyword evidence="10" id="KW-0411">Iron-sulfur</keyword>
<comment type="subcellular location">
    <subcellularLocation>
        <location evidence="2">Membrane</location>
    </subcellularLocation>
</comment>
<comment type="cofactor">
    <cofactor evidence="13">
        <name>[2Fe-2S] cluster</name>
        <dbReference type="ChEBI" id="CHEBI:190135"/>
    </cofactor>
</comment>
<dbReference type="EMBL" id="QXIS01000034">
    <property type="protein sequence ID" value="RIE05607.1"/>
    <property type="molecule type" value="Genomic_DNA"/>
</dbReference>
<dbReference type="GO" id="GO:0005506">
    <property type="term" value="F:iron ion binding"/>
    <property type="evidence" value="ECO:0007669"/>
    <property type="project" value="InterPro"/>
</dbReference>
<dbReference type="Gene3D" id="3.40.950.10">
    <property type="entry name" value="Fe-only Hydrogenase (Larger Subunit), Chain L, domain 3"/>
    <property type="match status" value="1"/>
</dbReference>
<gene>
    <name evidence="17" type="ORF">SMC7_06640</name>
</gene>
<dbReference type="SMART" id="SM00902">
    <property type="entry name" value="Fe_hyd_SSU"/>
    <property type="match status" value="1"/>
</dbReference>
<dbReference type="GO" id="GO:0016020">
    <property type="term" value="C:membrane"/>
    <property type="evidence" value="ECO:0007669"/>
    <property type="project" value="UniProtKB-SubCell"/>
</dbReference>
<dbReference type="SMART" id="SM00929">
    <property type="entry name" value="NADH-G_4Fe-4S_3"/>
    <property type="match status" value="1"/>
</dbReference>
<dbReference type="InterPro" id="IPR009016">
    <property type="entry name" value="Fe_hydrogenase"/>
</dbReference>
<organism evidence="17 18">
    <name type="scientific">Candidatus Cryosericum terrychapinii</name>
    <dbReference type="NCBI Taxonomy" id="2290919"/>
    <lineage>
        <taxon>Bacteria</taxon>
        <taxon>Pseudomonadati</taxon>
        <taxon>Caldisericota/Cryosericota group</taxon>
        <taxon>Candidatus Cryosericota</taxon>
        <taxon>Candidatus Cryosericia</taxon>
        <taxon>Candidatus Cryosericales</taxon>
        <taxon>Candidatus Cryosericaceae</taxon>
        <taxon>Candidatus Cryosericum</taxon>
    </lineage>
</organism>
<reference evidence="17 18" key="1">
    <citation type="submission" date="2018-09" db="EMBL/GenBank/DDBJ databases">
        <title>Discovery and Ecogenomic Context for Candidatus Cryosericales, a Global Caldiserica Order Active in Thawing Permafrost.</title>
        <authorList>
            <person name="Martinez M.A."/>
            <person name="Woodcroft B.J."/>
            <person name="Ignacio Espinoza J.C."/>
            <person name="Zayed A."/>
            <person name="Singleton C.M."/>
            <person name="Boyd J."/>
            <person name="Li Y.-F."/>
            <person name="Purvine S."/>
            <person name="Maughan H."/>
            <person name="Hodgkins S.B."/>
            <person name="Anderson D."/>
            <person name="Sederholm M."/>
            <person name="Temperton B."/>
            <person name="Saleska S.R."/>
            <person name="Tyson G.W."/>
            <person name="Rich V.I."/>
        </authorList>
    </citation>
    <scope>NUCLEOTIDE SEQUENCE [LARGE SCALE GENOMIC DNA]</scope>
    <source>
        <strain evidence="17 18">SMC7</strain>
    </source>
</reference>
<dbReference type="FunFam" id="3.30.70.20:FF:000035">
    <property type="entry name" value="Iron hydrogenase 1"/>
    <property type="match status" value="1"/>
</dbReference>